<keyword evidence="4" id="KW-1185">Reference proteome</keyword>
<dbReference type="Pfam" id="PF14258">
    <property type="entry name" value="DUF4350"/>
    <property type="match status" value="1"/>
</dbReference>
<evidence type="ECO:0000313" key="3">
    <source>
        <dbReference type="EMBL" id="MFD1426170.1"/>
    </source>
</evidence>
<proteinExistence type="predicted"/>
<keyword evidence="1" id="KW-1133">Transmembrane helix</keyword>
<evidence type="ECO:0000259" key="2">
    <source>
        <dbReference type="Pfam" id="PF14258"/>
    </source>
</evidence>
<name>A0ABW4C9D2_9BACL</name>
<feature type="transmembrane region" description="Helical" evidence="1">
    <location>
        <begin position="253"/>
        <end position="270"/>
    </location>
</feature>
<dbReference type="EMBL" id="JBHTNU010000003">
    <property type="protein sequence ID" value="MFD1426170.1"/>
    <property type="molecule type" value="Genomic_DNA"/>
</dbReference>
<dbReference type="Proteomes" id="UP001597282">
    <property type="component" value="Unassembled WGS sequence"/>
</dbReference>
<evidence type="ECO:0000313" key="4">
    <source>
        <dbReference type="Proteomes" id="UP001597282"/>
    </source>
</evidence>
<keyword evidence="1" id="KW-0472">Membrane</keyword>
<keyword evidence="1" id="KW-0812">Transmembrane</keyword>
<feature type="transmembrane region" description="Helical" evidence="1">
    <location>
        <begin position="7"/>
        <end position="29"/>
    </location>
</feature>
<gene>
    <name evidence="3" type="ORF">ACFQ4Y_04385</name>
</gene>
<sequence length="406" mass="46255">MKGKAKVWALGLMILLVGIGAGWFLSTWLDASHPPYSSRSSAEEGLRGIYRLLDHRGVPVDRWEASWNRLPDSSGHVLWIVEPQGMMLTNPALESLQKWIQQGNTVVIWSKPGNLLSDRLGLQAHGGHQGEQEIHMSQVSDGWRTQVRTLHFASDGRLDSSADLDEAWMDQEGIVRVGMRNIGKGAVFYIPEAEPITNEGIDQGDHVALALYLASLTKGQGKVWFDETVHWEGLLPSQMEEETLGLTDLFTPMMWWFALQLFLLFILWLYRRGKRFASPRWENVRVTRTGNEYIRAMASLYERAGLGQEALDIQLNALMKEMKIRLGLPQQATEEVVYERAEQMMGRDFTRRLQTLVSEVNHLSDSPKGRTLMRWSREIQTMREEMEAWSIKGGSTRNGSETFPKE</sequence>
<comment type="caution">
    <text evidence="3">The sequence shown here is derived from an EMBL/GenBank/DDBJ whole genome shotgun (WGS) entry which is preliminary data.</text>
</comment>
<reference evidence="4" key="1">
    <citation type="journal article" date="2019" name="Int. J. Syst. Evol. Microbiol.">
        <title>The Global Catalogue of Microorganisms (GCM) 10K type strain sequencing project: providing services to taxonomists for standard genome sequencing and annotation.</title>
        <authorList>
            <consortium name="The Broad Institute Genomics Platform"/>
            <consortium name="The Broad Institute Genome Sequencing Center for Infectious Disease"/>
            <person name="Wu L."/>
            <person name="Ma J."/>
        </authorList>
    </citation>
    <scope>NUCLEOTIDE SEQUENCE [LARGE SCALE GENOMIC DNA]</scope>
    <source>
        <strain evidence="4">S1</strain>
    </source>
</reference>
<protein>
    <submittedName>
        <fullName evidence="3">DUF4350 domain-containing protein</fullName>
    </submittedName>
</protein>
<feature type="domain" description="DUF4350" evidence="2">
    <location>
        <begin position="39"/>
        <end position="213"/>
    </location>
</feature>
<dbReference type="RefSeq" id="WP_380163173.1">
    <property type="nucleotide sequence ID" value="NZ_JBHTNU010000003.1"/>
</dbReference>
<dbReference type="InterPro" id="IPR025646">
    <property type="entry name" value="DUF4350"/>
</dbReference>
<accession>A0ABW4C9D2</accession>
<organism evidence="3 4">
    <name type="scientific">Kroppenstedtia sanguinis</name>
    <dbReference type="NCBI Taxonomy" id="1380684"/>
    <lineage>
        <taxon>Bacteria</taxon>
        <taxon>Bacillati</taxon>
        <taxon>Bacillota</taxon>
        <taxon>Bacilli</taxon>
        <taxon>Bacillales</taxon>
        <taxon>Thermoactinomycetaceae</taxon>
        <taxon>Kroppenstedtia</taxon>
    </lineage>
</organism>
<evidence type="ECO:0000256" key="1">
    <source>
        <dbReference type="SAM" id="Phobius"/>
    </source>
</evidence>